<name>A0A8S9RNL7_BRACR</name>
<dbReference type="InterPro" id="IPR012312">
    <property type="entry name" value="Hemerythrin-like"/>
</dbReference>
<reference evidence="2" key="1">
    <citation type="submission" date="2019-12" db="EMBL/GenBank/DDBJ databases">
        <title>Genome sequencing and annotation of Brassica cretica.</title>
        <authorList>
            <person name="Studholme D.J."/>
            <person name="Sarris P."/>
        </authorList>
    </citation>
    <scope>NUCLEOTIDE SEQUENCE</scope>
    <source>
        <strain evidence="2">PFS-109/04</strain>
        <tissue evidence="2">Leaf</tissue>
    </source>
</reference>
<sequence length="384" mass="43315">MGNCFSTSSVSTAEISPLDLAVKPPLAVVSSPAAAAQTHLPAPRLPILPPSAKETTATATATSTVTVKLYGPSNSLATSYIRFALLHKKVNLRFVPSEDQKPTIQIGSEKTSGSQEALLRYIEEKFPEPRLMIWKFNLEGFDEATPPIVKAIWLQHRSMMWHVERMLRWSEDLAARGGRRAVDPSVGTPKMEIRKFAKSYTQLQELMLEHAQMEERILFPVLESVDRGKRFSLIHMNRFRVFKFRVLAGMCKSASAEHGRELPLMNGIKEYIKSIAVMDSGICSEELFSLASRFKSLQMMCKAHFEEEEKELLPMVEAAEMGKEKQKKLMNQGLEVMRGTHTNVFDFLLQGLTPQEAMQYLDLLINFADPDLISSFMCQRDIVD</sequence>
<proteinExistence type="predicted"/>
<feature type="domain" description="Hemerythrin-like" evidence="1">
    <location>
        <begin position="149"/>
        <end position="316"/>
    </location>
</feature>
<dbReference type="Pfam" id="PF01814">
    <property type="entry name" value="Hemerythrin"/>
    <property type="match status" value="1"/>
</dbReference>
<dbReference type="PANTHER" id="PTHR35739">
    <property type="entry name" value="OS01G0861700 PROTEIN"/>
    <property type="match status" value="1"/>
</dbReference>
<dbReference type="Gene3D" id="1.20.120.520">
    <property type="entry name" value="nmb1532 protein domain like"/>
    <property type="match status" value="1"/>
</dbReference>
<evidence type="ECO:0000259" key="1">
    <source>
        <dbReference type="Pfam" id="PF01814"/>
    </source>
</evidence>
<evidence type="ECO:0000313" key="3">
    <source>
        <dbReference type="Proteomes" id="UP000712600"/>
    </source>
</evidence>
<accession>A0A8S9RNL7</accession>
<organism evidence="2 3">
    <name type="scientific">Brassica cretica</name>
    <name type="common">Mustard</name>
    <dbReference type="NCBI Taxonomy" id="69181"/>
    <lineage>
        <taxon>Eukaryota</taxon>
        <taxon>Viridiplantae</taxon>
        <taxon>Streptophyta</taxon>
        <taxon>Embryophyta</taxon>
        <taxon>Tracheophyta</taxon>
        <taxon>Spermatophyta</taxon>
        <taxon>Magnoliopsida</taxon>
        <taxon>eudicotyledons</taxon>
        <taxon>Gunneridae</taxon>
        <taxon>Pentapetalae</taxon>
        <taxon>rosids</taxon>
        <taxon>malvids</taxon>
        <taxon>Brassicales</taxon>
        <taxon>Brassicaceae</taxon>
        <taxon>Brassiceae</taxon>
        <taxon>Brassica</taxon>
    </lineage>
</organism>
<evidence type="ECO:0000313" key="2">
    <source>
        <dbReference type="EMBL" id="KAF3574864.1"/>
    </source>
</evidence>
<gene>
    <name evidence="2" type="ORF">F2Q69_00061821</name>
</gene>
<dbReference type="PANTHER" id="PTHR35739:SF1">
    <property type="entry name" value="OS01G0861700 PROTEIN"/>
    <property type="match status" value="1"/>
</dbReference>
<protein>
    <recommendedName>
        <fullName evidence="1">Hemerythrin-like domain-containing protein</fullName>
    </recommendedName>
</protein>
<dbReference type="Proteomes" id="UP000712600">
    <property type="component" value="Unassembled WGS sequence"/>
</dbReference>
<dbReference type="AlphaFoldDB" id="A0A8S9RNL7"/>
<dbReference type="EMBL" id="QGKX02000095">
    <property type="protein sequence ID" value="KAF3574864.1"/>
    <property type="molecule type" value="Genomic_DNA"/>
</dbReference>
<dbReference type="CDD" id="cd12108">
    <property type="entry name" value="Hr-like"/>
    <property type="match status" value="1"/>
</dbReference>
<comment type="caution">
    <text evidence="2">The sequence shown here is derived from an EMBL/GenBank/DDBJ whole genome shotgun (WGS) entry which is preliminary data.</text>
</comment>